<organism evidence="1 2">
    <name type="scientific">Chitinophaga barathri</name>
    <dbReference type="NCBI Taxonomy" id="1647451"/>
    <lineage>
        <taxon>Bacteria</taxon>
        <taxon>Pseudomonadati</taxon>
        <taxon>Bacteroidota</taxon>
        <taxon>Chitinophagia</taxon>
        <taxon>Chitinophagales</taxon>
        <taxon>Chitinophagaceae</taxon>
        <taxon>Chitinophaga</taxon>
    </lineage>
</organism>
<proteinExistence type="predicted"/>
<comment type="caution">
    <text evidence="1">The sequence shown here is derived from an EMBL/GenBank/DDBJ whole genome shotgun (WGS) entry which is preliminary data.</text>
</comment>
<evidence type="ECO:0000313" key="1">
    <source>
        <dbReference type="EMBL" id="RPD42448.1"/>
    </source>
</evidence>
<dbReference type="Proteomes" id="UP000279089">
    <property type="component" value="Unassembled WGS sequence"/>
</dbReference>
<reference evidence="2" key="1">
    <citation type="submission" date="2018-11" db="EMBL/GenBank/DDBJ databases">
        <title>Chitinophaga lutea sp.nov., isolate from arsenic contaminated soil.</title>
        <authorList>
            <person name="Zong Y."/>
        </authorList>
    </citation>
    <scope>NUCLEOTIDE SEQUENCE [LARGE SCALE GENOMIC DNA]</scope>
    <source>
        <strain evidence="2">YLT18</strain>
    </source>
</reference>
<dbReference type="RefSeq" id="WP_120515406.1">
    <property type="nucleotide sequence ID" value="NZ_QXZY01000003.1"/>
</dbReference>
<gene>
    <name evidence="1" type="ORF">EG028_04535</name>
</gene>
<sequence>MADIYLQGTLLVVKVKASPPTAVLTGIDVYEEPAEAADLIAEWLERVPGFAGRIAEEGGAMERKVIEYRRGTEVGSE</sequence>
<evidence type="ECO:0000313" key="2">
    <source>
        <dbReference type="Proteomes" id="UP000279089"/>
    </source>
</evidence>
<name>A0A3N4MFR7_9BACT</name>
<keyword evidence="2" id="KW-1185">Reference proteome</keyword>
<dbReference type="AlphaFoldDB" id="A0A3N4MFR7"/>
<protein>
    <submittedName>
        <fullName evidence="1">Uncharacterized protein</fullName>
    </submittedName>
</protein>
<dbReference type="EMBL" id="RMBX01000002">
    <property type="protein sequence ID" value="RPD42448.1"/>
    <property type="molecule type" value="Genomic_DNA"/>
</dbReference>
<accession>A0A3N4MFR7</accession>